<protein>
    <submittedName>
        <fullName evidence="2">Uncharacterized protein</fullName>
    </submittedName>
</protein>
<feature type="region of interest" description="Disordered" evidence="1">
    <location>
        <begin position="43"/>
        <end position="67"/>
    </location>
</feature>
<keyword evidence="3" id="KW-1185">Reference proteome</keyword>
<gene>
    <name evidence="2" type="ORF">E2C01_060204</name>
</gene>
<reference evidence="2 3" key="1">
    <citation type="submission" date="2019-05" db="EMBL/GenBank/DDBJ databases">
        <title>Another draft genome of Portunus trituberculatus and its Hox gene families provides insights of decapod evolution.</title>
        <authorList>
            <person name="Jeong J.-H."/>
            <person name="Song I."/>
            <person name="Kim S."/>
            <person name="Choi T."/>
            <person name="Kim D."/>
            <person name="Ryu S."/>
            <person name="Kim W."/>
        </authorList>
    </citation>
    <scope>NUCLEOTIDE SEQUENCE [LARGE SCALE GENOMIC DNA]</scope>
    <source>
        <tissue evidence="2">Muscle</tissue>
    </source>
</reference>
<evidence type="ECO:0000256" key="1">
    <source>
        <dbReference type="SAM" id="MobiDB-lite"/>
    </source>
</evidence>
<evidence type="ECO:0000313" key="3">
    <source>
        <dbReference type="Proteomes" id="UP000324222"/>
    </source>
</evidence>
<sequence length="67" mass="7100">MVPEIFQVTFVVVAQTQQRVDSARTGVGLYLVATARTKQPDVDRSVCAPGPDKAKAESGGLVAERLA</sequence>
<accession>A0A5B7H0C8</accession>
<evidence type="ECO:0000313" key="2">
    <source>
        <dbReference type="EMBL" id="MPC66061.1"/>
    </source>
</evidence>
<dbReference type="EMBL" id="VSRR010024209">
    <property type="protein sequence ID" value="MPC66061.1"/>
    <property type="molecule type" value="Genomic_DNA"/>
</dbReference>
<dbReference type="Proteomes" id="UP000324222">
    <property type="component" value="Unassembled WGS sequence"/>
</dbReference>
<comment type="caution">
    <text evidence="2">The sequence shown here is derived from an EMBL/GenBank/DDBJ whole genome shotgun (WGS) entry which is preliminary data.</text>
</comment>
<proteinExistence type="predicted"/>
<organism evidence="2 3">
    <name type="scientific">Portunus trituberculatus</name>
    <name type="common">Swimming crab</name>
    <name type="synonym">Neptunus trituberculatus</name>
    <dbReference type="NCBI Taxonomy" id="210409"/>
    <lineage>
        <taxon>Eukaryota</taxon>
        <taxon>Metazoa</taxon>
        <taxon>Ecdysozoa</taxon>
        <taxon>Arthropoda</taxon>
        <taxon>Crustacea</taxon>
        <taxon>Multicrustacea</taxon>
        <taxon>Malacostraca</taxon>
        <taxon>Eumalacostraca</taxon>
        <taxon>Eucarida</taxon>
        <taxon>Decapoda</taxon>
        <taxon>Pleocyemata</taxon>
        <taxon>Brachyura</taxon>
        <taxon>Eubrachyura</taxon>
        <taxon>Portunoidea</taxon>
        <taxon>Portunidae</taxon>
        <taxon>Portuninae</taxon>
        <taxon>Portunus</taxon>
    </lineage>
</organism>
<dbReference type="AlphaFoldDB" id="A0A5B7H0C8"/>
<name>A0A5B7H0C8_PORTR</name>